<dbReference type="GO" id="GO:0051539">
    <property type="term" value="F:4 iron, 4 sulfur cluster binding"/>
    <property type="evidence" value="ECO:0007669"/>
    <property type="project" value="UniProtKB-KW"/>
</dbReference>
<feature type="domain" description="Nitrite/Sulfite reductase ferredoxin-like" evidence="9">
    <location>
        <begin position="58"/>
        <end position="128"/>
    </location>
</feature>
<proteinExistence type="inferred from homology"/>
<evidence type="ECO:0000256" key="3">
    <source>
        <dbReference type="ARBA" id="ARBA00022617"/>
    </source>
</evidence>
<evidence type="ECO:0000256" key="7">
    <source>
        <dbReference type="ARBA" id="ARBA00023014"/>
    </source>
</evidence>
<dbReference type="InterPro" id="IPR006066">
    <property type="entry name" value="NO2/SO3_Rdtase_FeS/sirohaem_BS"/>
</dbReference>
<dbReference type="SUPFAM" id="SSF55124">
    <property type="entry name" value="Nitrite/Sulfite reductase N-terminal domain-like"/>
    <property type="match status" value="2"/>
</dbReference>
<comment type="similarity">
    <text evidence="1">Belongs to the nitrite and sulfite reductase 4Fe-4S domain family.</text>
</comment>
<dbReference type="InterPro" id="IPR005117">
    <property type="entry name" value="NiRdtase/SiRdtase_haem-b_fer"/>
</dbReference>
<protein>
    <submittedName>
        <fullName evidence="10">Ferredoxin--nitrite reductase</fullName>
    </submittedName>
</protein>
<comment type="caution">
    <text evidence="10">The sequence shown here is derived from an EMBL/GenBank/DDBJ whole genome shotgun (WGS) entry which is preliminary data.</text>
</comment>
<keyword evidence="7" id="KW-0411">Iron-sulfur</keyword>
<organism evidence="10 11">
    <name type="scientific">Halorutilus salinus</name>
    <dbReference type="NCBI Taxonomy" id="2487751"/>
    <lineage>
        <taxon>Archaea</taxon>
        <taxon>Methanobacteriati</taxon>
        <taxon>Methanobacteriota</taxon>
        <taxon>Stenosarchaea group</taxon>
        <taxon>Halobacteria</taxon>
        <taxon>Halorutilales</taxon>
        <taxon>Halorutilaceae</taxon>
        <taxon>Halorutilus</taxon>
    </lineage>
</organism>
<sequence>MASTVEEWKNEEDPVEIKDRILNEYSEEGFDAIEGTEEDDSDEFERLKWYGLYQHNDNSPEYFMHRVKIPNGILTAEQAKRVGNVIKEYAVAEEENPHFGRTFCDFTTRQCIQIHWVDIRDIEDIWEEWDDVGLPTGATGACGDVFRNIVGCPVAGVDGDEVVDASGLVDEVAEYFMESDDFTNLPRKFKVSIAGCKEGCGQGEINDLGFHPATRQIDGETVEGFNLKAGGGLGRGGIMAKDVDVFVTPDELPEFTRAAAAVFRDEGNREQRARARLRYLIEEKGIDWFVGEVNEETEIEVRGAGDGFRDEAEYNTGAHYCDHVGIHEQNDGRYYAGLQVITGRLKADWLVELGRLAEEYGDGTLRLTQRQNVVLTGIYEEDLESFKNEPLLDDIPADPSPFRRGAISCTGTEFCNLALIETKNRMVDWVNRLEDSVELDSPLRVHLSGCNASCAQPQIADIGFQGSKTRKDGEIVEAVDVGIGGGLGSDPEFIDWVVEGVACEDAVELVSNMIDEYRRGSDADETFRDYVRRVGTDEVAERAQEGVP</sequence>
<dbReference type="Gene3D" id="3.90.480.20">
    <property type="match status" value="1"/>
</dbReference>
<keyword evidence="5" id="KW-0560">Oxidoreductase</keyword>
<keyword evidence="11" id="KW-1185">Reference proteome</keyword>
<reference evidence="10" key="1">
    <citation type="submission" date="2022-09" db="EMBL/GenBank/DDBJ databases">
        <title>Haloadaptaus new haloarchaeum isolated from saline soil.</title>
        <authorList>
            <person name="Duran-Viseras A."/>
            <person name="Sanchez-Porro C."/>
            <person name="Ventosa A."/>
        </authorList>
    </citation>
    <scope>NUCLEOTIDE SEQUENCE</scope>
    <source>
        <strain evidence="10">F3-133</strain>
    </source>
</reference>
<dbReference type="Proteomes" id="UP001149411">
    <property type="component" value="Unassembled WGS sequence"/>
</dbReference>
<dbReference type="InterPro" id="IPR036136">
    <property type="entry name" value="Nit/Sulf_reduc_fer-like_dom_sf"/>
</dbReference>
<dbReference type="InterPro" id="IPR045854">
    <property type="entry name" value="NO2/SO3_Rdtase_4Fe4S_sf"/>
</dbReference>
<evidence type="ECO:0000259" key="8">
    <source>
        <dbReference type="Pfam" id="PF01077"/>
    </source>
</evidence>
<dbReference type="Pfam" id="PF01077">
    <property type="entry name" value="NIR_SIR"/>
    <property type="match status" value="2"/>
</dbReference>
<evidence type="ECO:0000256" key="5">
    <source>
        <dbReference type="ARBA" id="ARBA00023002"/>
    </source>
</evidence>
<feature type="domain" description="Nitrite/sulphite reductase 4Fe-4S" evidence="8">
    <location>
        <begin position="143"/>
        <end position="298"/>
    </location>
</feature>
<dbReference type="InterPro" id="IPR006067">
    <property type="entry name" value="NO2/SO3_Rdtase_4Fe4S_dom"/>
</dbReference>
<dbReference type="AlphaFoldDB" id="A0A9Q4C658"/>
<dbReference type="InterPro" id="IPR051329">
    <property type="entry name" value="NIR_SIR_4Fe-4S"/>
</dbReference>
<evidence type="ECO:0000313" key="11">
    <source>
        <dbReference type="Proteomes" id="UP001149411"/>
    </source>
</evidence>
<name>A0A9Q4C658_9EURY</name>
<dbReference type="PANTHER" id="PTHR32439:SF0">
    <property type="entry name" value="FERREDOXIN--NITRITE REDUCTASE, CHLOROPLASTIC"/>
    <property type="match status" value="1"/>
</dbReference>
<accession>A0A9Q4C658</accession>
<evidence type="ECO:0000256" key="1">
    <source>
        <dbReference type="ARBA" id="ARBA00010429"/>
    </source>
</evidence>
<dbReference type="GO" id="GO:0016491">
    <property type="term" value="F:oxidoreductase activity"/>
    <property type="evidence" value="ECO:0007669"/>
    <property type="project" value="UniProtKB-KW"/>
</dbReference>
<feature type="domain" description="Nitrite/sulphite reductase 4Fe-4S" evidence="8">
    <location>
        <begin position="404"/>
        <end position="545"/>
    </location>
</feature>
<evidence type="ECO:0000313" key="10">
    <source>
        <dbReference type="EMBL" id="MCX2818986.1"/>
    </source>
</evidence>
<gene>
    <name evidence="10" type="ORF">EGH25_06430</name>
</gene>
<evidence type="ECO:0000256" key="2">
    <source>
        <dbReference type="ARBA" id="ARBA00022485"/>
    </source>
</evidence>
<keyword evidence="6" id="KW-0408">Iron</keyword>
<evidence type="ECO:0000256" key="6">
    <source>
        <dbReference type="ARBA" id="ARBA00023004"/>
    </source>
</evidence>
<feature type="domain" description="Nitrite/Sulfite reductase ferredoxin-like" evidence="9">
    <location>
        <begin position="327"/>
        <end position="390"/>
    </location>
</feature>
<keyword evidence="3" id="KW-0349">Heme</keyword>
<dbReference type="EMBL" id="RKLV01000005">
    <property type="protein sequence ID" value="MCX2818986.1"/>
    <property type="molecule type" value="Genomic_DNA"/>
</dbReference>
<dbReference type="Pfam" id="PF03460">
    <property type="entry name" value="NIR_SIR_ferr"/>
    <property type="match status" value="2"/>
</dbReference>
<dbReference type="RefSeq" id="WP_266086852.1">
    <property type="nucleotide sequence ID" value="NZ_RKLV01000005.1"/>
</dbReference>
<keyword evidence="2" id="KW-0004">4Fe-4S</keyword>
<keyword evidence="4" id="KW-0479">Metal-binding</keyword>
<dbReference type="PROSITE" id="PS00365">
    <property type="entry name" value="NIR_SIR"/>
    <property type="match status" value="1"/>
</dbReference>
<dbReference type="PRINTS" id="PR00397">
    <property type="entry name" value="SIROHAEM"/>
</dbReference>
<dbReference type="SUPFAM" id="SSF56014">
    <property type="entry name" value="Nitrite and sulphite reductase 4Fe-4S domain-like"/>
    <property type="match status" value="2"/>
</dbReference>
<evidence type="ECO:0000259" key="9">
    <source>
        <dbReference type="Pfam" id="PF03460"/>
    </source>
</evidence>
<dbReference type="Gene3D" id="3.30.413.10">
    <property type="entry name" value="Sulfite Reductase Hemoprotein, domain 1"/>
    <property type="match status" value="2"/>
</dbReference>
<dbReference type="GO" id="GO:0046872">
    <property type="term" value="F:metal ion binding"/>
    <property type="evidence" value="ECO:0007669"/>
    <property type="project" value="UniProtKB-KW"/>
</dbReference>
<dbReference type="PANTHER" id="PTHR32439">
    <property type="entry name" value="FERREDOXIN--NITRITE REDUCTASE, CHLOROPLASTIC"/>
    <property type="match status" value="1"/>
</dbReference>
<evidence type="ECO:0000256" key="4">
    <source>
        <dbReference type="ARBA" id="ARBA00022723"/>
    </source>
</evidence>
<dbReference type="GO" id="GO:0020037">
    <property type="term" value="F:heme binding"/>
    <property type="evidence" value="ECO:0007669"/>
    <property type="project" value="InterPro"/>
</dbReference>